<dbReference type="InterPro" id="IPR014710">
    <property type="entry name" value="RmlC-like_jellyroll"/>
</dbReference>
<dbReference type="PANTHER" id="PTHR21047:SF2">
    <property type="entry name" value="THYMIDINE DIPHOSPHO-4-KETO-RHAMNOSE 3,5-EPIMERASE"/>
    <property type="match status" value="1"/>
</dbReference>
<dbReference type="InterPro" id="IPR000888">
    <property type="entry name" value="RmlC-like"/>
</dbReference>
<organism evidence="8 9">
    <name type="scientific">Candidatus Desulfobia pelagia</name>
    <dbReference type="NCBI Taxonomy" id="2841692"/>
    <lineage>
        <taxon>Bacteria</taxon>
        <taxon>Pseudomonadati</taxon>
        <taxon>Thermodesulfobacteriota</taxon>
        <taxon>Desulfobulbia</taxon>
        <taxon>Desulfobulbales</taxon>
        <taxon>Desulfobulbaceae</taxon>
        <taxon>Candidatus Desulfobia</taxon>
    </lineage>
</organism>
<dbReference type="EC" id="5.1.3.13" evidence="3 7"/>
<dbReference type="GO" id="GO:0005829">
    <property type="term" value="C:cytosol"/>
    <property type="evidence" value="ECO:0007669"/>
    <property type="project" value="TreeGrafter"/>
</dbReference>
<keyword evidence="7 8" id="KW-0413">Isomerase</keyword>
<dbReference type="NCBIfam" id="TIGR01221">
    <property type="entry name" value="rmlC"/>
    <property type="match status" value="1"/>
</dbReference>
<dbReference type="GO" id="GO:0000271">
    <property type="term" value="P:polysaccharide biosynthetic process"/>
    <property type="evidence" value="ECO:0007669"/>
    <property type="project" value="TreeGrafter"/>
</dbReference>
<evidence type="ECO:0000256" key="6">
    <source>
        <dbReference type="PIRSR" id="PIRSR600888-3"/>
    </source>
</evidence>
<evidence type="ECO:0000313" key="9">
    <source>
        <dbReference type="Proteomes" id="UP000614424"/>
    </source>
</evidence>
<name>A0A8J6NF90_9BACT</name>
<evidence type="ECO:0000256" key="3">
    <source>
        <dbReference type="ARBA" id="ARBA00012098"/>
    </source>
</evidence>
<dbReference type="Proteomes" id="UP000614424">
    <property type="component" value="Unassembled WGS sequence"/>
</dbReference>
<evidence type="ECO:0000256" key="4">
    <source>
        <dbReference type="ARBA" id="ARBA00019595"/>
    </source>
</evidence>
<comment type="caution">
    <text evidence="8">The sequence shown here is derived from an EMBL/GenBank/DDBJ whole genome shotgun (WGS) entry which is preliminary data.</text>
</comment>
<dbReference type="Gene3D" id="2.60.120.10">
    <property type="entry name" value="Jelly Rolls"/>
    <property type="match status" value="1"/>
</dbReference>
<proteinExistence type="inferred from homology"/>
<feature type="active site" description="Proton donor" evidence="5">
    <location>
        <position position="130"/>
    </location>
</feature>
<dbReference type="UniPathway" id="UPA00124"/>
<dbReference type="GO" id="GO:0008830">
    <property type="term" value="F:dTDP-4-dehydrorhamnose 3,5-epimerase activity"/>
    <property type="evidence" value="ECO:0007669"/>
    <property type="project" value="UniProtKB-UniRule"/>
</dbReference>
<evidence type="ECO:0000256" key="2">
    <source>
        <dbReference type="ARBA" id="ARBA00001997"/>
    </source>
</evidence>
<protein>
    <recommendedName>
        <fullName evidence="4 7">dTDP-4-dehydrorhamnose 3,5-epimerase</fullName>
        <ecNumber evidence="3 7">5.1.3.13</ecNumber>
    </recommendedName>
    <alternativeName>
        <fullName evidence="7">Thymidine diphospho-4-keto-rhamnose 3,5-epimerase</fullName>
    </alternativeName>
</protein>
<dbReference type="GO" id="GO:0019305">
    <property type="term" value="P:dTDP-rhamnose biosynthetic process"/>
    <property type="evidence" value="ECO:0007669"/>
    <property type="project" value="UniProtKB-UniRule"/>
</dbReference>
<sequence length="184" mass="20753">MKAIKTAIPDVLIIEPMVFKDDRGFFMETFHKQKYEAAGITSAFVQDNLSLSQKNTLRGLHYQYPHGQAKLVQVLQGSVLDIAVDIRRGSPSFGKWISIELNDSNKRQLFIPSGFAHGFLVLTETATFNYKCSDLYSPADEKGVLFSDPDLGISWPQGDYILSEKDTQYPCLCDIPEDHLPKYV</sequence>
<dbReference type="EMBL" id="JACNJZ010000201">
    <property type="protein sequence ID" value="MBC8318944.1"/>
    <property type="molecule type" value="Genomic_DNA"/>
</dbReference>
<feature type="active site" description="Proton acceptor" evidence="5">
    <location>
        <position position="61"/>
    </location>
</feature>
<dbReference type="SUPFAM" id="SSF51182">
    <property type="entry name" value="RmlC-like cupins"/>
    <property type="match status" value="1"/>
</dbReference>
<dbReference type="PANTHER" id="PTHR21047">
    <property type="entry name" value="DTDP-6-DEOXY-D-GLUCOSE-3,5 EPIMERASE"/>
    <property type="match status" value="1"/>
</dbReference>
<comment type="subunit">
    <text evidence="7">Homodimer.</text>
</comment>
<comment type="similarity">
    <text evidence="7">Belongs to the dTDP-4-dehydrorhamnose 3,5-epimerase family.</text>
</comment>
<reference evidence="8 9" key="1">
    <citation type="submission" date="2020-08" db="EMBL/GenBank/DDBJ databases">
        <title>Bridging the membrane lipid divide: bacteria of the FCB group superphylum have the potential to synthesize archaeal ether lipids.</title>
        <authorList>
            <person name="Villanueva L."/>
            <person name="Von Meijenfeldt F.A.B."/>
            <person name="Westbye A.B."/>
            <person name="Yadav S."/>
            <person name="Hopmans E.C."/>
            <person name="Dutilh B.E."/>
            <person name="Sinninghe Damste J.S."/>
        </authorList>
    </citation>
    <scope>NUCLEOTIDE SEQUENCE [LARGE SCALE GENOMIC DNA]</scope>
    <source>
        <strain evidence="8">NIOZ-UU47</strain>
    </source>
</reference>
<evidence type="ECO:0000256" key="5">
    <source>
        <dbReference type="PIRSR" id="PIRSR600888-1"/>
    </source>
</evidence>
<dbReference type="CDD" id="cd00438">
    <property type="entry name" value="cupin_RmlC"/>
    <property type="match status" value="1"/>
</dbReference>
<comment type="pathway">
    <text evidence="7">Carbohydrate biosynthesis; dTDP-L-rhamnose biosynthesis.</text>
</comment>
<dbReference type="InterPro" id="IPR011051">
    <property type="entry name" value="RmlC_Cupin_sf"/>
</dbReference>
<gene>
    <name evidence="8" type="primary">rfbC</name>
    <name evidence="8" type="ORF">H8E41_13670</name>
</gene>
<evidence type="ECO:0000256" key="1">
    <source>
        <dbReference type="ARBA" id="ARBA00001298"/>
    </source>
</evidence>
<comment type="catalytic activity">
    <reaction evidence="1 7">
        <text>dTDP-4-dehydro-6-deoxy-alpha-D-glucose = dTDP-4-dehydro-beta-L-rhamnose</text>
        <dbReference type="Rhea" id="RHEA:16969"/>
        <dbReference type="ChEBI" id="CHEBI:57649"/>
        <dbReference type="ChEBI" id="CHEBI:62830"/>
        <dbReference type="EC" id="5.1.3.13"/>
    </reaction>
</comment>
<dbReference type="AlphaFoldDB" id="A0A8J6NF90"/>
<comment type="function">
    <text evidence="2 7">Catalyzes the epimerization of the C3' and C5'positions of dTDP-6-deoxy-D-xylo-4-hexulose, forming dTDP-6-deoxy-L-lyxo-4-hexulose.</text>
</comment>
<evidence type="ECO:0000313" key="8">
    <source>
        <dbReference type="EMBL" id="MBC8318944.1"/>
    </source>
</evidence>
<dbReference type="Pfam" id="PF00908">
    <property type="entry name" value="dTDP_sugar_isom"/>
    <property type="match status" value="1"/>
</dbReference>
<accession>A0A8J6NF90</accession>
<evidence type="ECO:0000256" key="7">
    <source>
        <dbReference type="RuleBase" id="RU364069"/>
    </source>
</evidence>
<feature type="site" description="Participates in a stacking interaction with the thymidine ring of dTDP-4-oxo-6-deoxyglucose" evidence="6">
    <location>
        <position position="136"/>
    </location>
</feature>